<dbReference type="InterPro" id="IPR036291">
    <property type="entry name" value="NAD(P)-bd_dom_sf"/>
</dbReference>
<dbReference type="Gene3D" id="3.40.50.720">
    <property type="entry name" value="NAD(P)-binding Rossmann-like Domain"/>
    <property type="match status" value="1"/>
</dbReference>
<dbReference type="PRINTS" id="PR00080">
    <property type="entry name" value="SDRFAMILY"/>
</dbReference>
<dbReference type="InterPro" id="IPR051122">
    <property type="entry name" value="SDR_DHRS6-like"/>
</dbReference>
<dbReference type="GO" id="GO:0016491">
    <property type="term" value="F:oxidoreductase activity"/>
    <property type="evidence" value="ECO:0007669"/>
    <property type="project" value="UniProtKB-KW"/>
</dbReference>
<reference evidence="3 4" key="1">
    <citation type="submission" date="2019-08" db="EMBL/GenBank/DDBJ databases">
        <title>Hyperibacter terrae gen. nov., sp. nov. and Hyperibacter viscosus sp. nov., two new members in the family Rhodospirillaceae isolated from the rhizosphere of Hypericum perforatum.</title>
        <authorList>
            <person name="Noviana Z."/>
        </authorList>
    </citation>
    <scope>NUCLEOTIDE SEQUENCE [LARGE SCALE GENOMIC DNA]</scope>
    <source>
        <strain evidence="3 4">R5959</strain>
    </source>
</reference>
<dbReference type="InterPro" id="IPR002347">
    <property type="entry name" value="SDR_fam"/>
</dbReference>
<keyword evidence="4" id="KW-1185">Reference proteome</keyword>
<evidence type="ECO:0000313" key="3">
    <source>
        <dbReference type="EMBL" id="QEX24450.1"/>
    </source>
</evidence>
<name>A0A5J6N6X3_9PROT</name>
<sequence>MSGRLEGRVALVFGAGSVGPGWGNGKATATLFAREGARVVGVDVNLAAVEETRDIVRSEGGAFQALAADVTQSDQVKKVVDTVVETYGRIDVLHNNVGTTIMGDPTELSEENWHKTLDVNTTSIFLTCKHVLPIMRRQKKGAIVNISSLAAIRYTGYPYTAYYAAKGAVNQFTVGLALQYAAQGIRVNAIMPGYMNTPLIHQQISGQYKTAEEMVAARDALSPTGKMGTGWDIAHAALFLASDEAAYITGVCLPVDGGVHCKVG</sequence>
<dbReference type="PRINTS" id="PR00081">
    <property type="entry name" value="GDHRDH"/>
</dbReference>
<dbReference type="Pfam" id="PF13561">
    <property type="entry name" value="adh_short_C2"/>
    <property type="match status" value="1"/>
</dbReference>
<evidence type="ECO:0000256" key="2">
    <source>
        <dbReference type="ARBA" id="ARBA00023002"/>
    </source>
</evidence>
<dbReference type="Proteomes" id="UP000325797">
    <property type="component" value="Chromosome"/>
</dbReference>
<evidence type="ECO:0000256" key="1">
    <source>
        <dbReference type="ARBA" id="ARBA00006484"/>
    </source>
</evidence>
<dbReference type="PANTHER" id="PTHR43477">
    <property type="entry name" value="DIHYDROANTICAPSIN 7-DEHYDROGENASE"/>
    <property type="match status" value="1"/>
</dbReference>
<dbReference type="FunFam" id="3.40.50.720:FF:000084">
    <property type="entry name" value="Short-chain dehydrogenase reductase"/>
    <property type="match status" value="1"/>
</dbReference>
<dbReference type="AlphaFoldDB" id="A0A5J6N6X3"/>
<dbReference type="PANTHER" id="PTHR43477:SF1">
    <property type="entry name" value="DIHYDROANTICAPSIN 7-DEHYDROGENASE"/>
    <property type="match status" value="1"/>
</dbReference>
<dbReference type="SUPFAM" id="SSF51735">
    <property type="entry name" value="NAD(P)-binding Rossmann-fold domains"/>
    <property type="match status" value="1"/>
</dbReference>
<accession>A0A5J6N6X3</accession>
<dbReference type="OrthoDB" id="9804774at2"/>
<keyword evidence="2" id="KW-0560">Oxidoreductase</keyword>
<dbReference type="KEGG" id="hadh:FRZ61_43910"/>
<protein>
    <submittedName>
        <fullName evidence="3">Dehydrogenase</fullName>
    </submittedName>
</protein>
<dbReference type="CDD" id="cd05233">
    <property type="entry name" value="SDR_c"/>
    <property type="match status" value="1"/>
</dbReference>
<comment type="similarity">
    <text evidence="1">Belongs to the short-chain dehydrogenases/reductases (SDR) family.</text>
</comment>
<proteinExistence type="inferred from homology"/>
<dbReference type="NCBIfam" id="NF005559">
    <property type="entry name" value="PRK07231.1"/>
    <property type="match status" value="1"/>
</dbReference>
<gene>
    <name evidence="3" type="ORF">FRZ61_43910</name>
</gene>
<evidence type="ECO:0000313" key="4">
    <source>
        <dbReference type="Proteomes" id="UP000325797"/>
    </source>
</evidence>
<organism evidence="3 4">
    <name type="scientific">Hypericibacter adhaerens</name>
    <dbReference type="NCBI Taxonomy" id="2602016"/>
    <lineage>
        <taxon>Bacteria</taxon>
        <taxon>Pseudomonadati</taxon>
        <taxon>Pseudomonadota</taxon>
        <taxon>Alphaproteobacteria</taxon>
        <taxon>Rhodospirillales</taxon>
        <taxon>Dongiaceae</taxon>
        <taxon>Hypericibacter</taxon>
    </lineage>
</organism>
<dbReference type="EMBL" id="CP042582">
    <property type="protein sequence ID" value="QEX24450.1"/>
    <property type="molecule type" value="Genomic_DNA"/>
</dbReference>